<sequence>MSGPGGAGRLGRTTGRTRAGGFAAVPGLGTGPLTALAAPGEDSCVNSVVPTARSAGSHDSVPVTGTPTGSAVTHDTRPALSTSVPGTITGAVPVSTDHSAEPAASAPGGALGSVTSLALTGSGTDSLRFRSGEATAACRPQLVLTFGVE</sequence>
<dbReference type="AlphaFoldDB" id="A0A652KVU1"/>
<name>A0A652KVU1_9ACTN</name>
<reference evidence="2" key="1">
    <citation type="submission" date="2018-10" db="EMBL/GenBank/DDBJ databases">
        <authorList>
            <person name="Hariharan J."/>
            <person name="Choudoir M.J."/>
            <person name="Diebold P."/>
            <person name="Panke-Buisse K."/>
            <person name="Campbell A.N."/>
            <person name="Buckley D.H."/>
        </authorList>
    </citation>
    <scope>NUCLEOTIDE SEQUENCE</scope>
    <source>
        <strain evidence="2">Gb1</strain>
    </source>
</reference>
<dbReference type="RefSeq" id="WP_147984130.1">
    <property type="nucleotide sequence ID" value="NZ_RDBM01000035.1"/>
</dbReference>
<protein>
    <submittedName>
        <fullName evidence="2">Uncharacterized protein</fullName>
    </submittedName>
</protein>
<feature type="compositionally biased region" description="Low complexity" evidence="1">
    <location>
        <begin position="10"/>
        <end position="24"/>
    </location>
</feature>
<gene>
    <name evidence="2" type="ORF">EAO74_18515</name>
</gene>
<proteinExistence type="predicted"/>
<organism evidence="2">
    <name type="scientific">Streptomyces sp. gb1(2016)</name>
    <dbReference type="NCBI Taxonomy" id="1828321"/>
    <lineage>
        <taxon>Bacteria</taxon>
        <taxon>Bacillati</taxon>
        <taxon>Actinomycetota</taxon>
        <taxon>Actinomycetes</taxon>
        <taxon>Kitasatosporales</taxon>
        <taxon>Streptomycetaceae</taxon>
        <taxon>Streptomyces</taxon>
    </lineage>
</organism>
<comment type="caution">
    <text evidence="2">The sequence shown here is derived from an EMBL/GenBank/DDBJ whole genome shotgun (WGS) entry which is preliminary data.</text>
</comment>
<evidence type="ECO:0000256" key="1">
    <source>
        <dbReference type="SAM" id="MobiDB-lite"/>
    </source>
</evidence>
<feature type="region of interest" description="Disordered" evidence="1">
    <location>
        <begin position="1"/>
        <end position="26"/>
    </location>
</feature>
<dbReference type="EMBL" id="RDBM01000035">
    <property type="protein sequence ID" value="TXS27953.1"/>
    <property type="molecule type" value="Genomic_DNA"/>
</dbReference>
<feature type="compositionally biased region" description="Polar residues" evidence="1">
    <location>
        <begin position="63"/>
        <end position="86"/>
    </location>
</feature>
<feature type="region of interest" description="Disordered" evidence="1">
    <location>
        <begin position="49"/>
        <end position="113"/>
    </location>
</feature>
<accession>A0A652KVU1</accession>
<evidence type="ECO:0000313" key="2">
    <source>
        <dbReference type="EMBL" id="TXS27953.1"/>
    </source>
</evidence>